<proteinExistence type="predicted"/>
<dbReference type="SUPFAM" id="SSF56925">
    <property type="entry name" value="OMPA-like"/>
    <property type="match status" value="1"/>
</dbReference>
<sequence length="304" mass="32704">MRHRRPGLCAGQARRAHQQGCRQQKAAATAELRWRAGHVRHTTQCREPGGSTDNDVGRVAPSMSRVPKPWRASVRGVGAGLDRAPTPRWGKRRKPRRRCASALISCGPLRSEHHEATGRQAAAQGEDNMKQWLLIAAAIVGAGAAHAAPSVPDEGMYATVSFARASGSNETYRTRGTPSFGSSVGYRFNSTVGVEVYYRTLSFELFPGWSSQNYSYPETHVGLAATANLPLSGSWSATGRLGVGNTRMKVAGSGFRDDGRNKTTVSAGAGLAWHLSRSVSLTGGYERYAGINTGLWSVGAEFRF</sequence>
<dbReference type="Gene3D" id="2.40.160.20">
    <property type="match status" value="1"/>
</dbReference>
<reference evidence="5 6" key="1">
    <citation type="journal article" date="2008" name="Int. J. Syst. Evol. Microbiol.">
        <title>Description of Roseateles aquatilis sp. nov. and Roseateles terrae sp. nov., in the class Betaproteobacteria, and emended description of the genus Roseateles.</title>
        <authorList>
            <person name="Gomila M."/>
            <person name="Bowien B."/>
            <person name="Falsen E."/>
            <person name="Moore E.R."/>
            <person name="Lalucat J."/>
        </authorList>
    </citation>
    <scope>NUCLEOTIDE SEQUENCE [LARGE SCALE GENOMIC DNA]</scope>
    <source>
        <strain evidence="5 6">CCUG 48205</strain>
    </source>
</reference>
<evidence type="ECO:0000313" key="5">
    <source>
        <dbReference type="EMBL" id="OWQ85155.1"/>
    </source>
</evidence>
<comment type="caution">
    <text evidence="5">The sequence shown here is derived from an EMBL/GenBank/DDBJ whole genome shotgun (WGS) entry which is preliminary data.</text>
</comment>
<keyword evidence="6" id="KW-1185">Reference proteome</keyword>
<dbReference type="EMBL" id="NIOF01000014">
    <property type="protein sequence ID" value="OWQ85155.1"/>
    <property type="molecule type" value="Genomic_DNA"/>
</dbReference>
<evidence type="ECO:0000256" key="1">
    <source>
        <dbReference type="ARBA" id="ARBA00004442"/>
    </source>
</evidence>
<protein>
    <recommendedName>
        <fullName evidence="4">Outer membrane protein beta-barrel domain-containing protein</fullName>
    </recommendedName>
</protein>
<dbReference type="GO" id="GO:0009279">
    <property type="term" value="C:cell outer membrane"/>
    <property type="evidence" value="ECO:0007669"/>
    <property type="project" value="UniProtKB-SubCell"/>
</dbReference>
<evidence type="ECO:0000256" key="3">
    <source>
        <dbReference type="SAM" id="MobiDB-lite"/>
    </source>
</evidence>
<evidence type="ECO:0000259" key="4">
    <source>
        <dbReference type="Pfam" id="PF13505"/>
    </source>
</evidence>
<gene>
    <name evidence="5" type="ORF">CDN99_22965</name>
</gene>
<evidence type="ECO:0000256" key="2">
    <source>
        <dbReference type="ARBA" id="ARBA00022729"/>
    </source>
</evidence>
<dbReference type="Pfam" id="PF13505">
    <property type="entry name" value="OMP_b-brl"/>
    <property type="match status" value="1"/>
</dbReference>
<keyword evidence="2" id="KW-0732">Signal</keyword>
<comment type="subcellular location">
    <subcellularLocation>
        <location evidence="1">Cell outer membrane</location>
    </subcellularLocation>
</comment>
<organism evidence="5 6">
    <name type="scientific">Roseateles aquatilis</name>
    <dbReference type="NCBI Taxonomy" id="431061"/>
    <lineage>
        <taxon>Bacteria</taxon>
        <taxon>Pseudomonadati</taxon>
        <taxon>Pseudomonadota</taxon>
        <taxon>Betaproteobacteria</taxon>
        <taxon>Burkholderiales</taxon>
        <taxon>Sphaerotilaceae</taxon>
        <taxon>Roseateles</taxon>
    </lineage>
</organism>
<name>A0A246IY70_9BURK</name>
<dbReference type="AlphaFoldDB" id="A0A246IY70"/>
<feature type="domain" description="Outer membrane protein beta-barrel" evidence="4">
    <location>
        <begin position="136"/>
        <end position="304"/>
    </location>
</feature>
<dbReference type="Proteomes" id="UP000197468">
    <property type="component" value="Unassembled WGS sequence"/>
</dbReference>
<accession>A0A246IY70</accession>
<feature type="region of interest" description="Disordered" evidence="3">
    <location>
        <begin position="39"/>
        <end position="65"/>
    </location>
</feature>
<dbReference type="InterPro" id="IPR011250">
    <property type="entry name" value="OMP/PagP_B-barrel"/>
</dbReference>
<dbReference type="InterPro" id="IPR027385">
    <property type="entry name" value="Beta-barrel_OMP"/>
</dbReference>
<evidence type="ECO:0000313" key="6">
    <source>
        <dbReference type="Proteomes" id="UP000197468"/>
    </source>
</evidence>